<dbReference type="RefSeq" id="WP_173053337.1">
    <property type="nucleotide sequence ID" value="NZ_BAABGO010000050.1"/>
</dbReference>
<keyword evidence="2" id="KW-1185">Reference proteome</keyword>
<evidence type="ECO:0000313" key="1">
    <source>
        <dbReference type="EMBL" id="GFJ76443.1"/>
    </source>
</evidence>
<proteinExistence type="predicted"/>
<gene>
    <name evidence="1" type="ORF">Phou_006230</name>
</gene>
<name>A0A6V8JV06_9ACTN</name>
<sequence length="201" mass="21993">MDTPVSLGLGNLALGLFVQSWRRSGQSAIEHLRSYVRPGGRSPHLDQCADDARCLLASGLAAEDLERLWCWSTGGNHLPSQEGLTGREWMSAVSEILAAYGRPAHMPHEVDAATAARVAHAVELFRPGPQHMDRCPMSTVDARRILRQLVDSGHAELAMRLFLTLSNASFSLVAPELRAEIAATSRDLGHPDHFLEEIDEP</sequence>
<accession>A0A6V8JV06</accession>
<reference evidence="1 2" key="2">
    <citation type="submission" date="2020-03" db="EMBL/GenBank/DDBJ databases">
        <authorList>
            <person name="Ichikawa N."/>
            <person name="Kimura A."/>
            <person name="Kitahashi Y."/>
            <person name="Uohara A."/>
        </authorList>
    </citation>
    <scope>NUCLEOTIDE SEQUENCE [LARGE SCALE GENOMIC DNA]</scope>
    <source>
        <strain evidence="1 2">NBRC 108639</strain>
    </source>
</reference>
<dbReference type="EMBL" id="BLPF01000001">
    <property type="protein sequence ID" value="GFJ76443.1"/>
    <property type="molecule type" value="Genomic_DNA"/>
</dbReference>
<evidence type="ECO:0000313" key="2">
    <source>
        <dbReference type="Proteomes" id="UP000482800"/>
    </source>
</evidence>
<organism evidence="1 2">
    <name type="scientific">Phytohabitans houttuyneae</name>
    <dbReference type="NCBI Taxonomy" id="1076126"/>
    <lineage>
        <taxon>Bacteria</taxon>
        <taxon>Bacillati</taxon>
        <taxon>Actinomycetota</taxon>
        <taxon>Actinomycetes</taxon>
        <taxon>Micromonosporales</taxon>
        <taxon>Micromonosporaceae</taxon>
    </lineage>
</organism>
<comment type="caution">
    <text evidence="1">The sequence shown here is derived from an EMBL/GenBank/DDBJ whole genome shotgun (WGS) entry which is preliminary data.</text>
</comment>
<dbReference type="Proteomes" id="UP000482800">
    <property type="component" value="Unassembled WGS sequence"/>
</dbReference>
<reference evidence="1 2" key="1">
    <citation type="submission" date="2020-03" db="EMBL/GenBank/DDBJ databases">
        <title>Whole genome shotgun sequence of Phytohabitans houttuyneae NBRC 108639.</title>
        <authorList>
            <person name="Komaki H."/>
            <person name="Tamura T."/>
        </authorList>
    </citation>
    <scope>NUCLEOTIDE SEQUENCE [LARGE SCALE GENOMIC DNA]</scope>
    <source>
        <strain evidence="1 2">NBRC 108639</strain>
    </source>
</reference>
<dbReference type="AlphaFoldDB" id="A0A6V8JV06"/>
<protein>
    <submittedName>
        <fullName evidence="1">Uncharacterized protein</fullName>
    </submittedName>
</protein>